<dbReference type="InterPro" id="IPR036957">
    <property type="entry name" value="Znf_PARP_sf"/>
</dbReference>
<evidence type="ECO:0000313" key="10">
    <source>
        <dbReference type="WBParaSite" id="SBAD_0000780801-mRNA-1"/>
    </source>
</evidence>
<dbReference type="SMART" id="SM01336">
    <property type="entry name" value="zf-PARP"/>
    <property type="match status" value="2"/>
</dbReference>
<evidence type="ECO:0000256" key="6">
    <source>
        <dbReference type="SAM" id="Phobius"/>
    </source>
</evidence>
<dbReference type="PROSITE" id="PS50064">
    <property type="entry name" value="ZF_PARP_2"/>
    <property type="match status" value="2"/>
</dbReference>
<dbReference type="Gene3D" id="3.30.1740.10">
    <property type="entry name" value="Zinc finger, PARP-type"/>
    <property type="match status" value="2"/>
</dbReference>
<dbReference type="GO" id="GO:0003677">
    <property type="term" value="F:DNA binding"/>
    <property type="evidence" value="ECO:0007669"/>
    <property type="project" value="InterPro"/>
</dbReference>
<keyword evidence="4" id="KW-0862">Zinc</keyword>
<feature type="domain" description="PARP-type" evidence="7">
    <location>
        <begin position="7"/>
        <end position="89"/>
    </location>
</feature>
<evidence type="ECO:0000256" key="1">
    <source>
        <dbReference type="ARBA" id="ARBA00004123"/>
    </source>
</evidence>
<reference evidence="8 9" key="2">
    <citation type="submission" date="2018-11" db="EMBL/GenBank/DDBJ databases">
        <authorList>
            <consortium name="Pathogen Informatics"/>
        </authorList>
    </citation>
    <scope>NUCLEOTIDE SEQUENCE [LARGE SCALE GENOMIC DNA]</scope>
</reference>
<evidence type="ECO:0000256" key="4">
    <source>
        <dbReference type="ARBA" id="ARBA00022833"/>
    </source>
</evidence>
<dbReference type="GO" id="GO:0008270">
    <property type="term" value="F:zinc ion binding"/>
    <property type="evidence" value="ECO:0007669"/>
    <property type="project" value="UniProtKB-KW"/>
</dbReference>
<reference evidence="10" key="1">
    <citation type="submission" date="2016-06" db="UniProtKB">
        <authorList>
            <consortium name="WormBaseParasite"/>
        </authorList>
    </citation>
    <scope>IDENTIFICATION</scope>
</reference>
<name>A0A183IV76_9BILA</name>
<comment type="subcellular location">
    <subcellularLocation>
        <location evidence="1">Nucleus</location>
    </subcellularLocation>
</comment>
<accession>A0A183IV76</accession>
<evidence type="ECO:0000313" key="9">
    <source>
        <dbReference type="Proteomes" id="UP000270296"/>
    </source>
</evidence>
<sequence>MSDDLPFRAEYAKSNRSSCKGCKSVISKDTLRVGRMIQSPHFDGKIPLWYHFTCFARTGKVKTTGDMAGFENLRWGDQEKIRKLVEENAAAEKEDDPGEGLTVQYCPKGGKCGGCSDKIHKNDLRIVQSESGKSTFYHLGCFANHRGSEGLNMDLKKLKGYNELTEEDKALVSEKLAQTYGLILFVAELFFSALSFLYSSFRMTLQFLSCSVVYFNN</sequence>
<gene>
    <name evidence="8" type="ORF">SBAD_LOCUS7523</name>
</gene>
<keyword evidence="9" id="KW-1185">Reference proteome</keyword>
<dbReference type="WBParaSite" id="SBAD_0000780801-mRNA-1">
    <property type="protein sequence ID" value="SBAD_0000780801-mRNA-1"/>
    <property type="gene ID" value="SBAD_0000780801"/>
</dbReference>
<dbReference type="PROSITE" id="PS00347">
    <property type="entry name" value="ZF_PARP_1"/>
    <property type="match status" value="1"/>
</dbReference>
<keyword evidence="6" id="KW-0812">Transmembrane</keyword>
<keyword evidence="5" id="KW-0539">Nucleus</keyword>
<keyword evidence="3" id="KW-0863">Zinc-finger</keyword>
<protein>
    <submittedName>
        <fullName evidence="10">PARP-type domain-containing protein</fullName>
    </submittedName>
</protein>
<feature type="domain" description="PARP-type" evidence="7">
    <location>
        <begin position="112"/>
        <end position="180"/>
    </location>
</feature>
<evidence type="ECO:0000313" key="8">
    <source>
        <dbReference type="EMBL" id="VDP13399.1"/>
    </source>
</evidence>
<dbReference type="InterPro" id="IPR001510">
    <property type="entry name" value="Znf_PARP"/>
</dbReference>
<dbReference type="Proteomes" id="UP000270296">
    <property type="component" value="Unassembled WGS sequence"/>
</dbReference>
<evidence type="ECO:0000256" key="2">
    <source>
        <dbReference type="ARBA" id="ARBA00022723"/>
    </source>
</evidence>
<evidence type="ECO:0000256" key="3">
    <source>
        <dbReference type="ARBA" id="ARBA00022771"/>
    </source>
</evidence>
<keyword evidence="6" id="KW-0472">Membrane</keyword>
<evidence type="ECO:0000259" key="7">
    <source>
        <dbReference type="PROSITE" id="PS50064"/>
    </source>
</evidence>
<evidence type="ECO:0000256" key="5">
    <source>
        <dbReference type="ARBA" id="ARBA00023242"/>
    </source>
</evidence>
<keyword evidence="6" id="KW-1133">Transmembrane helix</keyword>
<dbReference type="OrthoDB" id="429950at2759"/>
<dbReference type="EMBL" id="UZAM01010703">
    <property type="protein sequence ID" value="VDP13399.1"/>
    <property type="molecule type" value="Genomic_DNA"/>
</dbReference>
<keyword evidence="2" id="KW-0479">Metal-binding</keyword>
<feature type="transmembrane region" description="Helical" evidence="6">
    <location>
        <begin position="179"/>
        <end position="198"/>
    </location>
</feature>
<proteinExistence type="predicted"/>
<organism evidence="10">
    <name type="scientific">Soboliphyme baturini</name>
    <dbReference type="NCBI Taxonomy" id="241478"/>
    <lineage>
        <taxon>Eukaryota</taxon>
        <taxon>Metazoa</taxon>
        <taxon>Ecdysozoa</taxon>
        <taxon>Nematoda</taxon>
        <taxon>Enoplea</taxon>
        <taxon>Dorylaimia</taxon>
        <taxon>Dioctophymatida</taxon>
        <taxon>Dioctophymatoidea</taxon>
        <taxon>Soboliphymatidae</taxon>
        <taxon>Soboliphyme</taxon>
    </lineage>
</organism>
<dbReference type="Pfam" id="PF00645">
    <property type="entry name" value="zf-PARP"/>
    <property type="match status" value="1"/>
</dbReference>
<dbReference type="SUPFAM" id="SSF57716">
    <property type="entry name" value="Glucocorticoid receptor-like (DNA-binding domain)"/>
    <property type="match status" value="2"/>
</dbReference>
<dbReference type="AlphaFoldDB" id="A0A183IV76"/>
<dbReference type="GO" id="GO:0005634">
    <property type="term" value="C:nucleus"/>
    <property type="evidence" value="ECO:0007669"/>
    <property type="project" value="UniProtKB-SubCell"/>
</dbReference>